<evidence type="ECO:0000256" key="3">
    <source>
        <dbReference type="ARBA" id="ARBA00013819"/>
    </source>
</evidence>
<evidence type="ECO:0000256" key="9">
    <source>
        <dbReference type="PIRNR" id="PIRNR017222"/>
    </source>
</evidence>
<dbReference type="PIRSF" id="PIRSF017222">
    <property type="entry name" value="eIF2A"/>
    <property type="match status" value="1"/>
</dbReference>
<evidence type="ECO:0000313" key="13">
    <source>
        <dbReference type="Proteomes" id="UP000005408"/>
    </source>
</evidence>
<feature type="compositionally biased region" description="Basic and acidic residues" evidence="10">
    <location>
        <begin position="459"/>
        <end position="472"/>
    </location>
</feature>
<dbReference type="RefSeq" id="XP_011435292.2">
    <property type="nucleotide sequence ID" value="XM_011436990.4"/>
</dbReference>
<dbReference type="OMA" id="RCCAYSP"/>
<feature type="compositionally biased region" description="Low complexity" evidence="10">
    <location>
        <begin position="433"/>
        <end position="443"/>
    </location>
</feature>
<dbReference type="InterPro" id="IPR011387">
    <property type="entry name" value="TIF2A"/>
</dbReference>
<dbReference type="OrthoDB" id="2194683at2759"/>
<dbReference type="Pfam" id="PF08662">
    <property type="entry name" value="eIF2A"/>
    <property type="match status" value="1"/>
</dbReference>
<evidence type="ECO:0000256" key="2">
    <source>
        <dbReference type="ARBA" id="ARBA00009573"/>
    </source>
</evidence>
<dbReference type="PANTHER" id="PTHR13227">
    <property type="entry name" value="EUKARYOTIC TRANSLATION INITIATION FACTOR 2A"/>
    <property type="match status" value="1"/>
</dbReference>
<dbReference type="KEGG" id="crg:105333810"/>
<evidence type="ECO:0000313" key="12">
    <source>
        <dbReference type="EnsemblMetazoa" id="G16259.5:cds"/>
    </source>
</evidence>
<evidence type="ECO:0000256" key="1">
    <source>
        <dbReference type="ARBA" id="ARBA00003993"/>
    </source>
</evidence>
<evidence type="ECO:0000256" key="4">
    <source>
        <dbReference type="ARBA" id="ARBA00022540"/>
    </source>
</evidence>
<protein>
    <recommendedName>
        <fullName evidence="3 9">Eukaryotic translation initiation factor 2A</fullName>
        <shortName evidence="9">eIF-2A</shortName>
    </recommendedName>
</protein>
<keyword evidence="7 9" id="KW-0810">Translation regulation</keyword>
<dbReference type="EnsemblMetazoa" id="G16259.5">
    <property type="protein sequence ID" value="G16259.5:cds"/>
    <property type="gene ID" value="G16259"/>
</dbReference>
<keyword evidence="13" id="KW-1185">Reference proteome</keyword>
<evidence type="ECO:0000259" key="11">
    <source>
        <dbReference type="Pfam" id="PF08662"/>
    </source>
</evidence>
<dbReference type="InterPro" id="IPR015943">
    <property type="entry name" value="WD40/YVTN_repeat-like_dom_sf"/>
</dbReference>
<sequence>MAPPIAFRGSDGVWMVNGPPDLGTRPNFPEDKSKWCKVIAFSSDGSLISWCNGEKTLIVRTSDYKQVAQIDKGKVNCLKFSPKGTILALWENYTVDRETNQGNPNLHLFSVQSGEIIKSLIQKKQSNWDPKWTDDEGICCRNVNNELHFFEGNEFDTIKTKLHMQKISTFALASSGPPYHIAGYVPGSKGQPSFVRIYKYPNFGGPQAALANKSFFKADDVQMKWNKTGTALLVLTSTESSDKSYYGDQGLHFMAINGECSLVNLSKNGPIYHIEWSPRATEFVVVYGFMPAKVSLFNMKAEPIFDFGTGPRNFAYFNPHGNILCLAGFGNLRGNLEFWDMRTKKLTAQTQSPDTTSFEWCPDGQHILTATTAPRLRVANGYRIWHCSGNMLQQVMVDKEKELWEAVWQPAAEGVYPTPVITASSVTAVAAAAQPQPEQKAQAYRPPQARGTSASIKLHEYEGPSDPNKKVSQDPNKPLTKNQKKREAKKAKGPQEGQARAEPAPSSGYNASEPVAFTSSGDPEKDKKIKNLRKKIQQIEKLKEQQKSGKQLELNQIEKLKTEGSLLQELAALEIS</sequence>
<evidence type="ECO:0000256" key="6">
    <source>
        <dbReference type="ARBA" id="ARBA00022737"/>
    </source>
</evidence>
<dbReference type="GO" id="GO:0003743">
    <property type="term" value="F:translation initiation factor activity"/>
    <property type="evidence" value="ECO:0007669"/>
    <property type="project" value="UniProtKB-UniRule"/>
</dbReference>
<feature type="compositionally biased region" description="Basic residues" evidence="10">
    <location>
        <begin position="482"/>
        <end position="492"/>
    </location>
</feature>
<evidence type="ECO:0000256" key="5">
    <source>
        <dbReference type="ARBA" id="ARBA00022574"/>
    </source>
</evidence>
<evidence type="ECO:0000256" key="10">
    <source>
        <dbReference type="SAM" id="MobiDB-lite"/>
    </source>
</evidence>
<proteinExistence type="inferred from homology"/>
<keyword evidence="5" id="KW-0853">WD repeat</keyword>
<evidence type="ECO:0000256" key="8">
    <source>
        <dbReference type="ARBA" id="ARBA00022917"/>
    </source>
</evidence>
<name>A0A8W8IX63_MAGGI</name>
<dbReference type="SUPFAM" id="SSF69322">
    <property type="entry name" value="Tricorn protease domain 2"/>
    <property type="match status" value="1"/>
</dbReference>
<dbReference type="InterPro" id="IPR013979">
    <property type="entry name" value="TIF_beta_prop-like"/>
</dbReference>
<dbReference type="Proteomes" id="UP000005408">
    <property type="component" value="Unassembled WGS sequence"/>
</dbReference>
<dbReference type="AlphaFoldDB" id="A0A8W8IX63"/>
<dbReference type="GO" id="GO:0003729">
    <property type="term" value="F:mRNA binding"/>
    <property type="evidence" value="ECO:0007669"/>
    <property type="project" value="TreeGrafter"/>
</dbReference>
<dbReference type="GO" id="GO:0000049">
    <property type="term" value="F:tRNA binding"/>
    <property type="evidence" value="ECO:0007669"/>
    <property type="project" value="UniProtKB-UniRule"/>
</dbReference>
<feature type="domain" description="Translation initiation factor beta propellor-like" evidence="11">
    <location>
        <begin position="213"/>
        <end position="405"/>
    </location>
</feature>
<keyword evidence="6" id="KW-0677">Repeat</keyword>
<organism evidence="12 13">
    <name type="scientific">Magallana gigas</name>
    <name type="common">Pacific oyster</name>
    <name type="synonym">Crassostrea gigas</name>
    <dbReference type="NCBI Taxonomy" id="29159"/>
    <lineage>
        <taxon>Eukaryota</taxon>
        <taxon>Metazoa</taxon>
        <taxon>Spiralia</taxon>
        <taxon>Lophotrochozoa</taxon>
        <taxon>Mollusca</taxon>
        <taxon>Bivalvia</taxon>
        <taxon>Autobranchia</taxon>
        <taxon>Pteriomorphia</taxon>
        <taxon>Ostreida</taxon>
        <taxon>Ostreoidea</taxon>
        <taxon>Ostreidae</taxon>
        <taxon>Magallana</taxon>
    </lineage>
</organism>
<dbReference type="GeneID" id="105333810"/>
<reference evidence="12" key="1">
    <citation type="submission" date="2022-08" db="UniProtKB">
        <authorList>
            <consortium name="EnsemblMetazoa"/>
        </authorList>
    </citation>
    <scope>IDENTIFICATION</scope>
    <source>
        <strain evidence="12">05x7-T-G4-1.051#20</strain>
    </source>
</reference>
<accession>A0A8W8IX63</accession>
<comment type="function">
    <text evidence="1 9">Functions in the early steps of protein synthesis of a small number of specific mRNAs. Acts by directing the binding of methionyl-tRNAi to 40S ribosomal subunits. In contrast to the eIF-2 complex, it binds methionyl-tRNAi to 40S subunits in a codon-dependent manner, whereas the eIF-2 complex binds methionyl-tRNAi to 40S subunits in a GTP-dependent manner.</text>
</comment>
<dbReference type="PANTHER" id="PTHR13227:SF0">
    <property type="entry name" value="EUKARYOTIC TRANSLATION INITIATION FACTOR 2A"/>
    <property type="match status" value="1"/>
</dbReference>
<dbReference type="GO" id="GO:0022627">
    <property type="term" value="C:cytosolic small ribosomal subunit"/>
    <property type="evidence" value="ECO:0007669"/>
    <property type="project" value="TreeGrafter"/>
</dbReference>
<dbReference type="EnsemblMetazoa" id="G16259.4">
    <property type="protein sequence ID" value="G16259.4:cds"/>
    <property type="gene ID" value="G16259"/>
</dbReference>
<evidence type="ECO:0000256" key="7">
    <source>
        <dbReference type="ARBA" id="ARBA00022845"/>
    </source>
</evidence>
<dbReference type="GO" id="GO:0043022">
    <property type="term" value="F:ribosome binding"/>
    <property type="evidence" value="ECO:0007669"/>
    <property type="project" value="UniProtKB-UniRule"/>
</dbReference>
<dbReference type="Gene3D" id="2.130.10.10">
    <property type="entry name" value="YVTN repeat-like/Quinoprotein amine dehydrogenase"/>
    <property type="match status" value="2"/>
</dbReference>
<keyword evidence="4 9" id="KW-0396">Initiation factor</keyword>
<comment type="similarity">
    <text evidence="2 9">Belongs to the WD repeat EIF2A family.</text>
</comment>
<dbReference type="GO" id="GO:0006417">
    <property type="term" value="P:regulation of translation"/>
    <property type="evidence" value="ECO:0007669"/>
    <property type="project" value="UniProtKB-KW"/>
</dbReference>
<feature type="region of interest" description="Disordered" evidence="10">
    <location>
        <begin position="459"/>
        <end position="529"/>
    </location>
</feature>
<keyword evidence="8 9" id="KW-0648">Protein biosynthesis</keyword>
<feature type="region of interest" description="Disordered" evidence="10">
    <location>
        <begin position="433"/>
        <end position="452"/>
    </location>
</feature>